<organism evidence="1 2">
    <name type="scientific">Rhodoplanes roseus</name>
    <dbReference type="NCBI Taxonomy" id="29409"/>
    <lineage>
        <taxon>Bacteria</taxon>
        <taxon>Pseudomonadati</taxon>
        <taxon>Pseudomonadota</taxon>
        <taxon>Alphaproteobacteria</taxon>
        <taxon>Hyphomicrobiales</taxon>
        <taxon>Nitrobacteraceae</taxon>
        <taxon>Rhodoplanes</taxon>
    </lineage>
</organism>
<gene>
    <name evidence="1" type="ORF">CH341_33090</name>
</gene>
<accession>A0A327JYC5</accession>
<reference evidence="1 2" key="1">
    <citation type="submission" date="2017-07" db="EMBL/GenBank/DDBJ databases">
        <title>Draft Genome Sequences of Select Purple Nonsulfur Bacteria.</title>
        <authorList>
            <person name="Lasarre B."/>
            <person name="Mckinlay J.B."/>
        </authorList>
    </citation>
    <scope>NUCLEOTIDE SEQUENCE [LARGE SCALE GENOMIC DNA]</scope>
    <source>
        <strain evidence="1 2">DSM 5909</strain>
    </source>
</reference>
<comment type="caution">
    <text evidence="1">The sequence shown here is derived from an EMBL/GenBank/DDBJ whole genome shotgun (WGS) entry which is preliminary data.</text>
</comment>
<dbReference type="Proteomes" id="UP000249130">
    <property type="component" value="Unassembled WGS sequence"/>
</dbReference>
<dbReference type="RefSeq" id="WP_170149929.1">
    <property type="nucleotide sequence ID" value="NZ_NPEX01001011.1"/>
</dbReference>
<keyword evidence="2" id="KW-1185">Reference proteome</keyword>
<sequence>DDADHAVAIARLGDQSGDAPTGFDPRRQEWVRENPAGGDLFKGSNGKTWLAMPDADMTHQIMVARYTATSRTFVIGSYD</sequence>
<dbReference type="AlphaFoldDB" id="A0A327JYC5"/>
<dbReference type="EMBL" id="NPEX01001011">
    <property type="protein sequence ID" value="RAI30626.1"/>
    <property type="molecule type" value="Genomic_DNA"/>
</dbReference>
<feature type="non-terminal residue" evidence="1">
    <location>
        <position position="1"/>
    </location>
</feature>
<feature type="non-terminal residue" evidence="1">
    <location>
        <position position="79"/>
    </location>
</feature>
<evidence type="ECO:0000313" key="2">
    <source>
        <dbReference type="Proteomes" id="UP000249130"/>
    </source>
</evidence>
<name>A0A327JYC5_9BRAD</name>
<evidence type="ECO:0000313" key="1">
    <source>
        <dbReference type="EMBL" id="RAI30626.1"/>
    </source>
</evidence>
<proteinExistence type="predicted"/>
<protein>
    <submittedName>
        <fullName evidence="1">Uncharacterized protein</fullName>
    </submittedName>
</protein>